<dbReference type="InterPro" id="IPR011990">
    <property type="entry name" value="TPR-like_helical_dom_sf"/>
</dbReference>
<reference evidence="2 3" key="1">
    <citation type="submission" date="2023-09" db="EMBL/GenBank/DDBJ databases">
        <authorList>
            <person name="Page C.A."/>
            <person name="Perez-Diaz I.M."/>
        </authorList>
    </citation>
    <scope>NUCLEOTIDE SEQUENCE [LARGE SCALE GENOMIC DNA]</scope>
    <source>
        <strain evidence="2 3">Ll15</strain>
    </source>
</reference>
<sequence length="284" mass="33772">MTYGETLKIIRQNKGYSQQYLAKDILSQSSFSKFEHNQSDINFIAFHQLLERLNMTYNEFSFIHENFQRQPKVQLIKDFFSLPYNSKSDLQKTLTTIEDYLQHNEDLLIEDLHIICKALLALWKEQGMEEARKLVTPIWERMSVLHNWYAIDFLILNSILYVFPIETAIEISKNMIQRLERYKQFEEVYYLKSSVQINISLLLIKNKHYNEALEVLNQLLNQQQKSLSYVLLAICLYRKEICLQKLNPTTDKPYLTKALELAKIYEDDSLLNAITLEFEKYTNI</sequence>
<dbReference type="PROSITE" id="PS50943">
    <property type="entry name" value="HTH_CROC1"/>
    <property type="match status" value="1"/>
</dbReference>
<dbReference type="EMBL" id="CP137624">
    <property type="protein sequence ID" value="WPK13011.1"/>
    <property type="molecule type" value="Genomic_DNA"/>
</dbReference>
<dbReference type="InterPro" id="IPR001387">
    <property type="entry name" value="Cro/C1-type_HTH"/>
</dbReference>
<dbReference type="Gene3D" id="1.25.40.10">
    <property type="entry name" value="Tetratricopeptide repeat domain"/>
    <property type="match status" value="1"/>
</dbReference>
<dbReference type="SMART" id="SM00530">
    <property type="entry name" value="HTH_XRE"/>
    <property type="match status" value="1"/>
</dbReference>
<dbReference type="InterPro" id="IPR053163">
    <property type="entry name" value="HTH-type_regulator_Rgg"/>
</dbReference>
<protein>
    <submittedName>
        <fullName evidence="2">Helix-turn-helix transcriptional regulator</fullName>
    </submittedName>
</protein>
<name>A0ABZ0S181_9BACI</name>
<accession>A0ABZ0S181</accession>
<dbReference type="PANTHER" id="PTHR37038:SF13">
    <property type="entry name" value="HTH CRO_C1-TYPE DOMAIN-CONTAINING PROTEIN"/>
    <property type="match status" value="1"/>
</dbReference>
<dbReference type="CDD" id="cd00093">
    <property type="entry name" value="HTH_XRE"/>
    <property type="match status" value="1"/>
</dbReference>
<dbReference type="InterPro" id="IPR010057">
    <property type="entry name" value="Transcription_activator_Rgg_C"/>
</dbReference>
<evidence type="ECO:0000313" key="3">
    <source>
        <dbReference type="Proteomes" id="UP001322664"/>
    </source>
</evidence>
<feature type="domain" description="HTH cro/C1-type" evidence="1">
    <location>
        <begin position="7"/>
        <end position="60"/>
    </location>
</feature>
<evidence type="ECO:0000259" key="1">
    <source>
        <dbReference type="PROSITE" id="PS50943"/>
    </source>
</evidence>
<evidence type="ECO:0000313" key="2">
    <source>
        <dbReference type="EMBL" id="WPK13011.1"/>
    </source>
</evidence>
<dbReference type="InterPro" id="IPR010982">
    <property type="entry name" value="Lambda_DNA-bd_dom_sf"/>
</dbReference>
<organism evidence="2 3">
    <name type="scientific">Lysinibacillus louembei</name>
    <dbReference type="NCBI Taxonomy" id="1470088"/>
    <lineage>
        <taxon>Bacteria</taxon>
        <taxon>Bacillati</taxon>
        <taxon>Bacillota</taxon>
        <taxon>Bacilli</taxon>
        <taxon>Bacillales</taxon>
        <taxon>Bacillaceae</taxon>
        <taxon>Lysinibacillus</taxon>
    </lineage>
</organism>
<gene>
    <name evidence="2" type="ORF">R6U77_04805</name>
</gene>
<proteinExistence type="predicted"/>
<dbReference type="Pfam" id="PF21259">
    <property type="entry name" value="Rgg_C"/>
    <property type="match status" value="1"/>
</dbReference>
<dbReference type="PANTHER" id="PTHR37038">
    <property type="entry name" value="TRANSCRIPTIONAL REGULATOR-RELATED"/>
    <property type="match status" value="1"/>
</dbReference>
<dbReference type="Proteomes" id="UP001322664">
    <property type="component" value="Chromosome"/>
</dbReference>
<keyword evidence="3" id="KW-1185">Reference proteome</keyword>
<dbReference type="RefSeq" id="WP_319837636.1">
    <property type="nucleotide sequence ID" value="NZ_CP137624.1"/>
</dbReference>
<dbReference type="SUPFAM" id="SSF47413">
    <property type="entry name" value="lambda repressor-like DNA-binding domains"/>
    <property type="match status" value="1"/>
</dbReference>